<protein>
    <submittedName>
        <fullName evidence="1">Glutamyl-tRNA reductase 1, chloroplastic-like protein</fullName>
    </submittedName>
</protein>
<reference evidence="1" key="2">
    <citation type="submission" date="2022-01" db="EMBL/GenBank/DDBJ databases">
        <authorList>
            <person name="Yamashiro T."/>
            <person name="Shiraishi A."/>
            <person name="Satake H."/>
            <person name="Nakayama K."/>
        </authorList>
    </citation>
    <scope>NUCLEOTIDE SEQUENCE</scope>
</reference>
<gene>
    <name evidence="1" type="ORF">Tco_0924420</name>
</gene>
<dbReference type="EMBL" id="BQNB010014925">
    <property type="protein sequence ID" value="GJT34001.1"/>
    <property type="molecule type" value="Genomic_DNA"/>
</dbReference>
<reference evidence="1" key="1">
    <citation type="journal article" date="2022" name="Int. J. Mol. Sci.">
        <title>Draft Genome of Tanacetum Coccineum: Genomic Comparison of Closely Related Tanacetum-Family Plants.</title>
        <authorList>
            <person name="Yamashiro T."/>
            <person name="Shiraishi A."/>
            <person name="Nakayama K."/>
            <person name="Satake H."/>
        </authorList>
    </citation>
    <scope>NUCLEOTIDE SEQUENCE</scope>
</reference>
<organism evidence="1 2">
    <name type="scientific">Tanacetum coccineum</name>
    <dbReference type="NCBI Taxonomy" id="301880"/>
    <lineage>
        <taxon>Eukaryota</taxon>
        <taxon>Viridiplantae</taxon>
        <taxon>Streptophyta</taxon>
        <taxon>Embryophyta</taxon>
        <taxon>Tracheophyta</taxon>
        <taxon>Spermatophyta</taxon>
        <taxon>Magnoliopsida</taxon>
        <taxon>eudicotyledons</taxon>
        <taxon>Gunneridae</taxon>
        <taxon>Pentapetalae</taxon>
        <taxon>asterids</taxon>
        <taxon>campanulids</taxon>
        <taxon>Asterales</taxon>
        <taxon>Asteraceae</taxon>
        <taxon>Asteroideae</taxon>
        <taxon>Anthemideae</taxon>
        <taxon>Anthemidinae</taxon>
        <taxon>Tanacetum</taxon>
    </lineage>
</organism>
<accession>A0ABQ5D3T8</accession>
<dbReference type="Proteomes" id="UP001151760">
    <property type="component" value="Unassembled WGS sequence"/>
</dbReference>
<sequence length="167" mass="19131">MEKQLCPSQSWPKENKHQIVKSGHLLNEVSENRNIQVSWLVAVNPVNYGDPVSYLVLRRYVQSGPELCALNHIEEADVLSTRNGMEIYVVSLSQHREVKVVTEWMSKHKQPTFLESSYLKSLDQSSKLLSAQSCVGNAQLRTSKRTLSIQARYRGTTFTVKEYIVRH</sequence>
<proteinExistence type="predicted"/>
<comment type="caution">
    <text evidence="1">The sequence shown here is derived from an EMBL/GenBank/DDBJ whole genome shotgun (WGS) entry which is preliminary data.</text>
</comment>
<evidence type="ECO:0000313" key="1">
    <source>
        <dbReference type="EMBL" id="GJT34001.1"/>
    </source>
</evidence>
<dbReference type="PANTHER" id="PTHR43120">
    <property type="entry name" value="GLUTAMYL-TRNA REDUCTASE 1, CHLOROPLASTIC"/>
    <property type="match status" value="1"/>
</dbReference>
<evidence type="ECO:0000313" key="2">
    <source>
        <dbReference type="Proteomes" id="UP001151760"/>
    </source>
</evidence>
<keyword evidence="2" id="KW-1185">Reference proteome</keyword>
<name>A0ABQ5D3T8_9ASTR</name>
<dbReference type="PANTHER" id="PTHR43120:SF1">
    <property type="entry name" value="GLUTAMYL-TRNA REDUCTASE 1, CHLOROPLASTIC"/>
    <property type="match status" value="1"/>
</dbReference>